<evidence type="ECO:0000256" key="4">
    <source>
        <dbReference type="ARBA" id="ARBA00015841"/>
    </source>
</evidence>
<keyword evidence="9 16" id="KW-1133">Transmembrane helix</keyword>
<feature type="transmembrane region" description="Helical" evidence="16">
    <location>
        <begin position="130"/>
        <end position="151"/>
    </location>
</feature>
<sequence length="519" mass="58558">MDPFYLPGFFPSKPLYDPFVDNAKGVPGHILFPIFLCITATWILFFVLLVRRTTFRPSKRNTATILVLGDIGRSPRMMYHASSLSKHHIETWLIGYGETTPISGLISNENKNVHILSLIEPPRILGKLPWIFRAPIRIIYQIYSIIYLIIWETPINTEYLIVQNPPSIPTLAIAQFIGMNTGSKLIIDWHNTGYSILAMRLGIKSPIVKLARWIEKYFGQSAYAHLFVTEALREYLVKEWKLEGRKVVLHDRPPSHFKPTSPRDQHELFTKLLPTLEPPLPPSLIAEEENSTLFTSILSNEAILRSDRPALVVSSTSWTADEDFSLLITALDEYQNAINSGSQEELPKLIVLITGKGSLRSGFEKIVLERESTIWKDIVVRCVFLPSEDYPLLLGSADLGVSLHTSSSGRDLPMKVVDMFGSGIPVLAKNFACIDELVKDGKNGKVFESGKELGEQLIRVLKGFPKSSKLDSLKKYFDRTSTVEKSSSPSGERAGNDWSTWDENWDKVIYEGLLNKPKK</sequence>
<evidence type="ECO:0000256" key="7">
    <source>
        <dbReference type="ARBA" id="ARBA00022692"/>
    </source>
</evidence>
<dbReference type="EC" id="2.4.1.142" evidence="3"/>
<dbReference type="GO" id="GO:0005789">
    <property type="term" value="C:endoplasmic reticulum membrane"/>
    <property type="evidence" value="ECO:0007669"/>
    <property type="project" value="UniProtKB-SubCell"/>
</dbReference>
<evidence type="ECO:0000256" key="16">
    <source>
        <dbReference type="SAM" id="Phobius"/>
    </source>
</evidence>
<keyword evidence="10 16" id="KW-0472">Membrane</keyword>
<evidence type="ECO:0000256" key="10">
    <source>
        <dbReference type="ARBA" id="ARBA00023136"/>
    </source>
</evidence>
<accession>A0AAX4K194</accession>
<comment type="function">
    <text evidence="11">Participates in the formation of the lipid-linked precursor oligosaccharide for N-glycosylation. Involved in assembling the dolichol-pyrophosphate-GlcNAc(2)-Man(5) intermediate on the cytoplasmic surface of the ER.</text>
</comment>
<evidence type="ECO:0000256" key="13">
    <source>
        <dbReference type="ARBA" id="ARBA00031566"/>
    </source>
</evidence>
<comment type="pathway">
    <text evidence="2">Protein modification; protein glycosylation.</text>
</comment>
<dbReference type="GO" id="GO:0004578">
    <property type="term" value="F:chitobiosyldiphosphodolichol beta-mannosyltransferase activity"/>
    <property type="evidence" value="ECO:0007669"/>
    <property type="project" value="UniProtKB-EC"/>
</dbReference>
<dbReference type="EMBL" id="CP144104">
    <property type="protein sequence ID" value="WWC90894.1"/>
    <property type="molecule type" value="Genomic_DNA"/>
</dbReference>
<feature type="transmembrane region" description="Helical" evidence="16">
    <location>
        <begin position="30"/>
        <end position="50"/>
    </location>
</feature>
<evidence type="ECO:0000256" key="2">
    <source>
        <dbReference type="ARBA" id="ARBA00004922"/>
    </source>
</evidence>
<evidence type="ECO:0000313" key="18">
    <source>
        <dbReference type="EMBL" id="WWC90894.1"/>
    </source>
</evidence>
<evidence type="ECO:0000256" key="1">
    <source>
        <dbReference type="ARBA" id="ARBA00004389"/>
    </source>
</evidence>
<dbReference type="RefSeq" id="XP_066077657.1">
    <property type="nucleotide sequence ID" value="XM_066221560.1"/>
</dbReference>
<evidence type="ECO:0000256" key="14">
    <source>
        <dbReference type="ARBA" id="ARBA00033088"/>
    </source>
</evidence>
<protein>
    <recommendedName>
        <fullName evidence="4">Chitobiosyldiphosphodolichol beta-mannosyltransferase</fullName>
        <ecNumber evidence="3">2.4.1.142</ecNumber>
    </recommendedName>
    <alternativeName>
        <fullName evidence="13">Beta-1,4-mannosyltransferase</fullName>
    </alternativeName>
    <alternativeName>
        <fullName evidence="14">GDP-Man:GlcNAc2-PP-dolichol mannosyltransferase</fullName>
    </alternativeName>
    <alternativeName>
        <fullName evidence="12">GDP-mannose-dolichol diphosphochitobiose mannosyltransferase</fullName>
    </alternativeName>
</protein>
<keyword evidence="5" id="KW-0328">Glycosyltransferase</keyword>
<name>A0AAX4K194_9TREE</name>
<evidence type="ECO:0000256" key="6">
    <source>
        <dbReference type="ARBA" id="ARBA00022679"/>
    </source>
</evidence>
<dbReference type="InterPro" id="IPR026051">
    <property type="entry name" value="ALG1-like"/>
</dbReference>
<dbReference type="GeneID" id="91096501"/>
<proteinExistence type="predicted"/>
<evidence type="ECO:0000256" key="9">
    <source>
        <dbReference type="ARBA" id="ARBA00022989"/>
    </source>
</evidence>
<keyword evidence="7 16" id="KW-0812">Transmembrane</keyword>
<dbReference type="PANTHER" id="PTHR13036:SF0">
    <property type="entry name" value="CHITOBIOSYLDIPHOSPHODOLICHOL BETA-MANNOSYLTRANSFERASE"/>
    <property type="match status" value="1"/>
</dbReference>
<evidence type="ECO:0000259" key="17">
    <source>
        <dbReference type="Pfam" id="PF00534"/>
    </source>
</evidence>
<comment type="catalytic activity">
    <reaction evidence="15">
        <text>an N,N'-diacetylchitobiosyl-diphospho-di-trans,poly-cis-dolichol + GDP-alpha-D-mannose = a beta-D-Man-(1-&gt;4)-beta-D-GlcNAc-(1-&gt;4)-alpha-D-GlcNAc-diphospho-di-trans,poly-cis-dolichol + GDP + H(+)</text>
        <dbReference type="Rhea" id="RHEA:13865"/>
        <dbReference type="Rhea" id="RHEA-COMP:19510"/>
        <dbReference type="Rhea" id="RHEA-COMP:19511"/>
        <dbReference type="ChEBI" id="CHEBI:15378"/>
        <dbReference type="ChEBI" id="CHEBI:57269"/>
        <dbReference type="ChEBI" id="CHEBI:57527"/>
        <dbReference type="ChEBI" id="CHEBI:58189"/>
        <dbReference type="ChEBI" id="CHEBI:58472"/>
        <dbReference type="EC" id="2.4.1.142"/>
    </reaction>
    <physiologicalReaction direction="left-to-right" evidence="15">
        <dbReference type="Rhea" id="RHEA:13866"/>
    </physiologicalReaction>
</comment>
<reference evidence="18 19" key="1">
    <citation type="submission" date="2024-01" db="EMBL/GenBank/DDBJ databases">
        <title>Comparative genomics of Cryptococcus and Kwoniella reveals pathogenesis evolution and contrasting modes of karyotype evolution via chromosome fusion or intercentromeric recombination.</title>
        <authorList>
            <person name="Coelho M.A."/>
            <person name="David-Palma M."/>
            <person name="Shea T."/>
            <person name="Bowers K."/>
            <person name="McGinley-Smith S."/>
            <person name="Mohammad A.W."/>
            <person name="Gnirke A."/>
            <person name="Yurkov A.M."/>
            <person name="Nowrousian M."/>
            <person name="Sun S."/>
            <person name="Cuomo C.A."/>
            <person name="Heitman J."/>
        </authorList>
    </citation>
    <scope>NUCLEOTIDE SEQUENCE [LARGE SCALE GENOMIC DNA]</scope>
    <source>
        <strain evidence="18 19">CBS 6074</strain>
    </source>
</reference>
<keyword evidence="19" id="KW-1185">Reference proteome</keyword>
<dbReference type="Proteomes" id="UP001355207">
    <property type="component" value="Chromosome 7"/>
</dbReference>
<evidence type="ECO:0000256" key="11">
    <source>
        <dbReference type="ARBA" id="ARBA00024899"/>
    </source>
</evidence>
<comment type="subcellular location">
    <subcellularLocation>
        <location evidence="1">Endoplasmic reticulum membrane</location>
        <topology evidence="1">Single-pass membrane protein</topology>
    </subcellularLocation>
</comment>
<evidence type="ECO:0000256" key="3">
    <source>
        <dbReference type="ARBA" id="ARBA00012611"/>
    </source>
</evidence>
<dbReference type="Pfam" id="PF00534">
    <property type="entry name" value="Glycos_transf_1"/>
    <property type="match status" value="1"/>
</dbReference>
<dbReference type="InterPro" id="IPR001296">
    <property type="entry name" value="Glyco_trans_1"/>
</dbReference>
<dbReference type="PANTHER" id="PTHR13036">
    <property type="entry name" value="BETA1,4 MANNOSYLTRANSFERASE"/>
    <property type="match status" value="1"/>
</dbReference>
<evidence type="ECO:0000256" key="5">
    <source>
        <dbReference type="ARBA" id="ARBA00022676"/>
    </source>
</evidence>
<evidence type="ECO:0000256" key="12">
    <source>
        <dbReference type="ARBA" id="ARBA00031434"/>
    </source>
</evidence>
<dbReference type="AlphaFoldDB" id="A0AAX4K194"/>
<evidence type="ECO:0000313" key="19">
    <source>
        <dbReference type="Proteomes" id="UP001355207"/>
    </source>
</evidence>
<keyword evidence="6" id="KW-0808">Transferase</keyword>
<gene>
    <name evidence="18" type="ORF">L201_005831</name>
</gene>
<evidence type="ECO:0000256" key="15">
    <source>
        <dbReference type="ARBA" id="ARBA00045071"/>
    </source>
</evidence>
<organism evidence="18 19">
    <name type="scientific">Kwoniella dendrophila CBS 6074</name>
    <dbReference type="NCBI Taxonomy" id="1295534"/>
    <lineage>
        <taxon>Eukaryota</taxon>
        <taxon>Fungi</taxon>
        <taxon>Dikarya</taxon>
        <taxon>Basidiomycota</taxon>
        <taxon>Agaricomycotina</taxon>
        <taxon>Tremellomycetes</taxon>
        <taxon>Tremellales</taxon>
        <taxon>Cryptococcaceae</taxon>
        <taxon>Kwoniella</taxon>
    </lineage>
</organism>
<keyword evidence="8" id="KW-0256">Endoplasmic reticulum</keyword>
<evidence type="ECO:0000256" key="8">
    <source>
        <dbReference type="ARBA" id="ARBA00022824"/>
    </source>
</evidence>
<feature type="domain" description="Glycosyl transferase family 1" evidence="17">
    <location>
        <begin position="307"/>
        <end position="467"/>
    </location>
</feature>
<dbReference type="Gene3D" id="3.40.50.2000">
    <property type="entry name" value="Glycogen Phosphorylase B"/>
    <property type="match status" value="1"/>
</dbReference>
<dbReference type="SUPFAM" id="SSF53756">
    <property type="entry name" value="UDP-Glycosyltransferase/glycogen phosphorylase"/>
    <property type="match status" value="1"/>
</dbReference>